<proteinExistence type="predicted"/>
<dbReference type="EMBL" id="CP163441">
    <property type="protein sequence ID" value="XDQ49281.1"/>
    <property type="molecule type" value="Genomic_DNA"/>
</dbReference>
<dbReference type="AlphaFoldDB" id="A0AB39R4L6"/>
<accession>A0AB39R4L6</accession>
<dbReference type="RefSeq" id="WP_369227935.1">
    <property type="nucleotide sequence ID" value="NZ_CP163441.1"/>
</dbReference>
<dbReference type="InterPro" id="IPR036527">
    <property type="entry name" value="SCP2_sterol-bd_dom_sf"/>
</dbReference>
<organism evidence="1">
    <name type="scientific">Streptomyces sp. R39</name>
    <dbReference type="NCBI Taxonomy" id="3238631"/>
    <lineage>
        <taxon>Bacteria</taxon>
        <taxon>Bacillati</taxon>
        <taxon>Actinomycetota</taxon>
        <taxon>Actinomycetes</taxon>
        <taxon>Kitasatosporales</taxon>
        <taxon>Streptomycetaceae</taxon>
        <taxon>Streptomyces</taxon>
    </lineage>
</organism>
<name>A0AB39R4L6_9ACTN</name>
<evidence type="ECO:0000313" key="1">
    <source>
        <dbReference type="EMBL" id="XDQ49281.1"/>
    </source>
</evidence>
<dbReference type="Gene3D" id="3.30.1050.10">
    <property type="entry name" value="SCP2 sterol-binding domain"/>
    <property type="match status" value="1"/>
</dbReference>
<dbReference type="SUPFAM" id="SSF55718">
    <property type="entry name" value="SCP-like"/>
    <property type="match status" value="1"/>
</dbReference>
<reference evidence="1" key="1">
    <citation type="submission" date="2024-07" db="EMBL/GenBank/DDBJ databases">
        <authorList>
            <person name="Yu S.T."/>
        </authorList>
    </citation>
    <scope>NUCLEOTIDE SEQUENCE</scope>
    <source>
        <strain evidence="1">R39</strain>
    </source>
</reference>
<sequence length="135" mass="14663">MGFFANGDELDKYIGGIFRVAGDNPEVGEKLKAAGITMRVEYSDPDCVVTIGFQDPMVVDYGESDLVPDITLVMPGDIADRFWRGEYNLAVGLAKGQVRAKGPVNKILKLVPLTKPLFPVYRELVAEKDAQAAAS</sequence>
<protein>
    <recommendedName>
        <fullName evidence="2">Sterol carrier protein</fullName>
    </recommendedName>
</protein>
<evidence type="ECO:0008006" key="2">
    <source>
        <dbReference type="Google" id="ProtNLM"/>
    </source>
</evidence>
<gene>
    <name evidence="1" type="ORF">AB5J52_47445</name>
</gene>